<dbReference type="Pfam" id="PF06965">
    <property type="entry name" value="Na_H_antiport_1"/>
    <property type="match status" value="1"/>
</dbReference>
<evidence type="ECO:0000256" key="2">
    <source>
        <dbReference type="ARBA" id="ARBA00022475"/>
    </source>
</evidence>
<gene>
    <name evidence="7" type="ORF">S01H1_21736</name>
</gene>
<evidence type="ECO:0000313" key="7">
    <source>
        <dbReference type="EMBL" id="GAF97144.1"/>
    </source>
</evidence>
<dbReference type="PANTHER" id="PTHR30341">
    <property type="entry name" value="SODIUM ION/PROTON ANTIPORTER NHAA-RELATED"/>
    <property type="match status" value="1"/>
</dbReference>
<evidence type="ECO:0000256" key="5">
    <source>
        <dbReference type="ARBA" id="ARBA00023136"/>
    </source>
</evidence>
<proteinExistence type="predicted"/>
<reference evidence="7" key="1">
    <citation type="journal article" date="2014" name="Front. Microbiol.">
        <title>High frequency of phylogenetically diverse reductive dehalogenase-homologous genes in deep subseafloor sedimentary metagenomes.</title>
        <authorList>
            <person name="Kawai M."/>
            <person name="Futagami T."/>
            <person name="Toyoda A."/>
            <person name="Takaki Y."/>
            <person name="Nishi S."/>
            <person name="Hori S."/>
            <person name="Arai W."/>
            <person name="Tsubouchi T."/>
            <person name="Morono Y."/>
            <person name="Uchiyama I."/>
            <person name="Ito T."/>
            <person name="Fujiyama A."/>
            <person name="Inagaki F."/>
            <person name="Takami H."/>
        </authorList>
    </citation>
    <scope>NUCLEOTIDE SEQUENCE</scope>
    <source>
        <strain evidence="7">Expedition CK06-06</strain>
    </source>
</reference>
<organism evidence="7">
    <name type="scientific">marine sediment metagenome</name>
    <dbReference type="NCBI Taxonomy" id="412755"/>
    <lineage>
        <taxon>unclassified sequences</taxon>
        <taxon>metagenomes</taxon>
        <taxon>ecological metagenomes</taxon>
    </lineage>
</organism>
<dbReference type="PANTHER" id="PTHR30341:SF0">
    <property type="entry name" value="NA(+)_H(+) ANTIPORTER NHAA"/>
    <property type="match status" value="1"/>
</dbReference>
<dbReference type="Gene3D" id="1.20.1530.10">
    <property type="entry name" value="Na+/H+ antiporter like domain"/>
    <property type="match status" value="1"/>
</dbReference>
<dbReference type="InterPro" id="IPR023171">
    <property type="entry name" value="Na/H_antiporter_dom_sf"/>
</dbReference>
<accession>X0TV67</accession>
<name>X0TV67_9ZZZZ</name>
<feature type="transmembrane region" description="Helical" evidence="6">
    <location>
        <begin position="26"/>
        <end position="47"/>
    </location>
</feature>
<keyword evidence="4 6" id="KW-1133">Transmembrane helix</keyword>
<feature type="transmembrane region" description="Helical" evidence="6">
    <location>
        <begin position="59"/>
        <end position="81"/>
    </location>
</feature>
<dbReference type="EMBL" id="BARS01012108">
    <property type="protein sequence ID" value="GAF97144.1"/>
    <property type="molecule type" value="Genomic_DNA"/>
</dbReference>
<dbReference type="AlphaFoldDB" id="X0TV67"/>
<dbReference type="GO" id="GO:0015385">
    <property type="term" value="F:sodium:proton antiporter activity"/>
    <property type="evidence" value="ECO:0007669"/>
    <property type="project" value="TreeGrafter"/>
</dbReference>
<keyword evidence="3 6" id="KW-0812">Transmembrane</keyword>
<evidence type="ECO:0000256" key="4">
    <source>
        <dbReference type="ARBA" id="ARBA00022989"/>
    </source>
</evidence>
<feature type="transmembrane region" description="Helical" evidence="6">
    <location>
        <begin position="96"/>
        <end position="116"/>
    </location>
</feature>
<keyword evidence="2" id="KW-1003">Cell membrane</keyword>
<sequence length="122" mass="12444">WVDFGLFFFAFANAGVPLTGIGPMTWLILGSLVIGKVLGVTGFALLAQKLGFPLPDRMGFGELVMAGLVAALGLTVALFVASEAFVDAELLGQAKMGALFSGFVGVVAVVIGRIAGIGRAAE</sequence>
<comment type="subcellular location">
    <subcellularLocation>
        <location evidence="1">Cell inner membrane</location>
        <topology evidence="1">Multi-pass membrane protein</topology>
    </subcellularLocation>
</comment>
<dbReference type="GO" id="GO:0005886">
    <property type="term" value="C:plasma membrane"/>
    <property type="evidence" value="ECO:0007669"/>
    <property type="project" value="UniProtKB-SubCell"/>
</dbReference>
<feature type="non-terminal residue" evidence="7">
    <location>
        <position position="1"/>
    </location>
</feature>
<evidence type="ECO:0000256" key="3">
    <source>
        <dbReference type="ARBA" id="ARBA00022692"/>
    </source>
</evidence>
<keyword evidence="5 6" id="KW-0472">Membrane</keyword>
<dbReference type="GO" id="GO:0006885">
    <property type="term" value="P:regulation of pH"/>
    <property type="evidence" value="ECO:0007669"/>
    <property type="project" value="InterPro"/>
</dbReference>
<dbReference type="InterPro" id="IPR004670">
    <property type="entry name" value="NhaA"/>
</dbReference>
<evidence type="ECO:0008006" key="8">
    <source>
        <dbReference type="Google" id="ProtNLM"/>
    </source>
</evidence>
<evidence type="ECO:0000256" key="1">
    <source>
        <dbReference type="ARBA" id="ARBA00004429"/>
    </source>
</evidence>
<protein>
    <recommendedName>
        <fullName evidence="8">Cation/H+ exchanger domain-containing protein</fullName>
    </recommendedName>
</protein>
<evidence type="ECO:0000256" key="6">
    <source>
        <dbReference type="SAM" id="Phobius"/>
    </source>
</evidence>
<comment type="caution">
    <text evidence="7">The sequence shown here is derived from an EMBL/GenBank/DDBJ whole genome shotgun (WGS) entry which is preliminary data.</text>
</comment>